<protein>
    <submittedName>
        <fullName evidence="1">Uncharacterized protein</fullName>
    </submittedName>
</protein>
<comment type="caution">
    <text evidence="1">The sequence shown here is derived from an EMBL/GenBank/DDBJ whole genome shotgun (WGS) entry which is preliminary data.</text>
</comment>
<evidence type="ECO:0000313" key="2">
    <source>
        <dbReference type="Proteomes" id="UP000241769"/>
    </source>
</evidence>
<keyword evidence="2" id="KW-1185">Reference proteome</keyword>
<reference evidence="1 2" key="1">
    <citation type="journal article" date="2018" name="Genome Biol. Evol.">
        <title>Multiple Roots of Fruiting Body Formation in Amoebozoa.</title>
        <authorList>
            <person name="Hillmann F."/>
            <person name="Forbes G."/>
            <person name="Novohradska S."/>
            <person name="Ferling I."/>
            <person name="Riege K."/>
            <person name="Groth M."/>
            <person name="Westermann M."/>
            <person name="Marz M."/>
            <person name="Spaller T."/>
            <person name="Winckler T."/>
            <person name="Schaap P."/>
            <person name="Glockner G."/>
        </authorList>
    </citation>
    <scope>NUCLEOTIDE SEQUENCE [LARGE SCALE GENOMIC DNA]</scope>
    <source>
        <strain evidence="1 2">Jena</strain>
    </source>
</reference>
<sequence>MLYRDMLKMGLIFGAKYMYFQMQGTESGEEFCRLQRTQRMSQMTM</sequence>
<dbReference type="Proteomes" id="UP000241769">
    <property type="component" value="Unassembled WGS sequence"/>
</dbReference>
<organism evidence="1 2">
    <name type="scientific">Planoprotostelium fungivorum</name>
    <dbReference type="NCBI Taxonomy" id="1890364"/>
    <lineage>
        <taxon>Eukaryota</taxon>
        <taxon>Amoebozoa</taxon>
        <taxon>Evosea</taxon>
        <taxon>Variosea</taxon>
        <taxon>Cavosteliida</taxon>
        <taxon>Cavosteliaceae</taxon>
        <taxon>Planoprotostelium</taxon>
    </lineage>
</organism>
<dbReference type="InParanoid" id="A0A2P6MV66"/>
<proteinExistence type="predicted"/>
<dbReference type="AlphaFoldDB" id="A0A2P6MV66"/>
<gene>
    <name evidence="1" type="ORF">PROFUN_15654</name>
</gene>
<name>A0A2P6MV66_9EUKA</name>
<accession>A0A2P6MV66</accession>
<evidence type="ECO:0000313" key="1">
    <source>
        <dbReference type="EMBL" id="PRP75584.1"/>
    </source>
</evidence>
<dbReference type="EMBL" id="MDYQ01000375">
    <property type="protein sequence ID" value="PRP75584.1"/>
    <property type="molecule type" value="Genomic_DNA"/>
</dbReference>